<evidence type="ECO:0000313" key="3">
    <source>
        <dbReference type="EMBL" id="KAG0645028.1"/>
    </source>
</evidence>
<dbReference type="InterPro" id="IPR036047">
    <property type="entry name" value="F-box-like_dom_sf"/>
</dbReference>
<dbReference type="SUPFAM" id="SSF81383">
    <property type="entry name" value="F-box domain"/>
    <property type="match status" value="1"/>
</dbReference>
<feature type="region of interest" description="Disordered" evidence="1">
    <location>
        <begin position="104"/>
        <end position="128"/>
    </location>
</feature>
<protein>
    <recommendedName>
        <fullName evidence="2">F-box domain-containing protein</fullName>
    </recommendedName>
</protein>
<dbReference type="OrthoDB" id="4986826at2759"/>
<dbReference type="SMART" id="SM00256">
    <property type="entry name" value="FBOX"/>
    <property type="match status" value="1"/>
</dbReference>
<dbReference type="AlphaFoldDB" id="A0A9P6SL33"/>
<accession>A0A9P6SL33</accession>
<dbReference type="Proteomes" id="UP000785200">
    <property type="component" value="Unassembled WGS sequence"/>
</dbReference>
<comment type="caution">
    <text evidence="3">The sequence shown here is derived from an EMBL/GenBank/DDBJ whole genome shotgun (WGS) entry which is preliminary data.</text>
</comment>
<dbReference type="Gene3D" id="1.20.1280.50">
    <property type="match status" value="1"/>
</dbReference>
<keyword evidence="4" id="KW-1185">Reference proteome</keyword>
<evidence type="ECO:0000256" key="1">
    <source>
        <dbReference type="SAM" id="MobiDB-lite"/>
    </source>
</evidence>
<name>A0A9P6SL33_9HELO</name>
<dbReference type="PROSITE" id="PS50181">
    <property type="entry name" value="FBOX"/>
    <property type="match status" value="1"/>
</dbReference>
<evidence type="ECO:0000313" key="4">
    <source>
        <dbReference type="Proteomes" id="UP000785200"/>
    </source>
</evidence>
<dbReference type="EMBL" id="VNKQ01000020">
    <property type="protein sequence ID" value="KAG0645028.1"/>
    <property type="molecule type" value="Genomic_DNA"/>
</dbReference>
<reference evidence="3" key="1">
    <citation type="submission" date="2019-07" db="EMBL/GenBank/DDBJ databases">
        <title>Hyphodiscus hymeniophilus genome sequencing and assembly.</title>
        <authorList>
            <person name="Kramer G."/>
            <person name="Nodwell J."/>
        </authorList>
    </citation>
    <scope>NUCLEOTIDE SEQUENCE</scope>
    <source>
        <strain evidence="3">ATCC 34498</strain>
    </source>
</reference>
<feature type="domain" description="F-box" evidence="2">
    <location>
        <begin position="1"/>
        <end position="34"/>
    </location>
</feature>
<evidence type="ECO:0000259" key="2">
    <source>
        <dbReference type="PROSITE" id="PS50181"/>
    </source>
</evidence>
<organism evidence="3 4">
    <name type="scientific">Hyphodiscus hymeniophilus</name>
    <dbReference type="NCBI Taxonomy" id="353542"/>
    <lineage>
        <taxon>Eukaryota</taxon>
        <taxon>Fungi</taxon>
        <taxon>Dikarya</taxon>
        <taxon>Ascomycota</taxon>
        <taxon>Pezizomycotina</taxon>
        <taxon>Leotiomycetes</taxon>
        <taxon>Helotiales</taxon>
        <taxon>Hyphodiscaceae</taxon>
        <taxon>Hyphodiscus</taxon>
    </lineage>
</organism>
<dbReference type="Pfam" id="PF00646">
    <property type="entry name" value="F-box"/>
    <property type="match status" value="1"/>
</dbReference>
<gene>
    <name evidence="3" type="ORF">D0Z07_9292</name>
</gene>
<sequence>MDNLPPEILREILLHVPTSSLPECRLVCRSFSTIAFPMLFSFIPKWLDYGASHRAIVMLAHNSFDRPAVMWSPWASHPDEPVDVAWMNLVWKVLMHSDPPNSSIAASGVADQEGASPDSRENGGAQLNSANFAELSGREEMTESKLRISQNRFLLHRKYASKVVNGF</sequence>
<dbReference type="InterPro" id="IPR001810">
    <property type="entry name" value="F-box_dom"/>
</dbReference>
<proteinExistence type="predicted"/>